<dbReference type="EMBL" id="NEXJ01000040">
    <property type="protein sequence ID" value="PSN91691.1"/>
    <property type="molecule type" value="Genomic_DNA"/>
</dbReference>
<dbReference type="SUPFAM" id="SSF81271">
    <property type="entry name" value="TGS-like"/>
    <property type="match status" value="1"/>
</dbReference>
<dbReference type="PANTHER" id="PTHR23305">
    <property type="entry name" value="OBG GTPASE FAMILY"/>
    <property type="match status" value="1"/>
</dbReference>
<dbReference type="GO" id="GO:0005525">
    <property type="term" value="F:GTP binding"/>
    <property type="evidence" value="ECO:0007669"/>
    <property type="project" value="InterPro"/>
</dbReference>
<evidence type="ECO:0000259" key="2">
    <source>
        <dbReference type="PROSITE" id="PS51710"/>
    </source>
</evidence>
<evidence type="ECO:0000256" key="1">
    <source>
        <dbReference type="ARBA" id="ARBA00022741"/>
    </source>
</evidence>
<accession>A0A2R6AZ78</accession>
<keyword evidence="1" id="KW-0547">Nucleotide-binding</keyword>
<dbReference type="PRINTS" id="PR00326">
    <property type="entry name" value="GTP1OBG"/>
</dbReference>
<organism evidence="3 4">
    <name type="scientific">Candidatus Marsarchaeota G2 archaeon ECH_B_SAG-M15</name>
    <dbReference type="NCBI Taxonomy" id="1978162"/>
    <lineage>
        <taxon>Archaea</taxon>
        <taxon>Candidatus Marsarchaeota</taxon>
        <taxon>Candidatus Marsarchaeota group 2</taxon>
    </lineage>
</organism>
<dbReference type="PROSITE" id="PS51710">
    <property type="entry name" value="G_OBG"/>
    <property type="match status" value="1"/>
</dbReference>
<dbReference type="Gene3D" id="1.10.8.470">
    <property type="match status" value="1"/>
</dbReference>
<dbReference type="Pfam" id="PF01926">
    <property type="entry name" value="MMR_HSR1"/>
    <property type="match status" value="1"/>
</dbReference>
<dbReference type="InterPro" id="IPR027417">
    <property type="entry name" value="P-loop_NTPase"/>
</dbReference>
<dbReference type="InterPro" id="IPR012675">
    <property type="entry name" value="Beta-grasp_dom_sf"/>
</dbReference>
<dbReference type="GO" id="GO:0005737">
    <property type="term" value="C:cytoplasm"/>
    <property type="evidence" value="ECO:0007669"/>
    <property type="project" value="TreeGrafter"/>
</dbReference>
<evidence type="ECO:0000313" key="4">
    <source>
        <dbReference type="Proteomes" id="UP000240490"/>
    </source>
</evidence>
<dbReference type="Gene3D" id="3.40.50.300">
    <property type="entry name" value="P-loop containing nucleotide triphosphate hydrolases"/>
    <property type="match status" value="1"/>
</dbReference>
<dbReference type="InterPro" id="IPR031167">
    <property type="entry name" value="G_OBG"/>
</dbReference>
<comment type="caution">
    <text evidence="3">The sequence shown here is derived from an EMBL/GenBank/DDBJ whole genome shotgun (WGS) entry which is preliminary data.</text>
</comment>
<feature type="domain" description="OBG-type G" evidence="2">
    <location>
        <begin position="1"/>
        <end position="266"/>
    </location>
</feature>
<dbReference type="GO" id="GO:0016887">
    <property type="term" value="F:ATP hydrolysis activity"/>
    <property type="evidence" value="ECO:0007669"/>
    <property type="project" value="TreeGrafter"/>
</dbReference>
<dbReference type="InterPro" id="IPR013646">
    <property type="entry name" value="YGR210-like_G4"/>
</dbReference>
<name>A0A2R6AZ78_9ARCH</name>
<dbReference type="AlphaFoldDB" id="A0A2R6AZ78"/>
<reference evidence="3 4" key="1">
    <citation type="submission" date="2017-04" db="EMBL/GenBank/DDBJ databases">
        <title>Novel microbial lineages endemic to geothermal iron-oxide mats fill important gaps in the evolutionary history of Archaea.</title>
        <authorList>
            <person name="Jay Z.J."/>
            <person name="Beam J.P."/>
            <person name="Dlakic M."/>
            <person name="Rusch D.B."/>
            <person name="Kozubal M.A."/>
            <person name="Inskeep W.P."/>
        </authorList>
    </citation>
    <scope>NUCLEOTIDE SEQUENCE [LARGE SCALE GENOMIC DNA]</scope>
    <source>
        <strain evidence="3">ECH_B_SAG-M15</strain>
    </source>
</reference>
<dbReference type="Pfam" id="PF08438">
    <property type="entry name" value="YGR210-like_G4"/>
    <property type="match status" value="1"/>
</dbReference>
<dbReference type="InterPro" id="IPR006073">
    <property type="entry name" value="GTP-bd"/>
</dbReference>
<dbReference type="NCBIfam" id="NF007171">
    <property type="entry name" value="PRK09602.1"/>
    <property type="match status" value="1"/>
</dbReference>
<dbReference type="InterPro" id="IPR012676">
    <property type="entry name" value="TGS-like"/>
</dbReference>
<proteinExistence type="predicted"/>
<dbReference type="CDD" id="cd01899">
    <property type="entry name" value="Ygr210"/>
    <property type="match status" value="1"/>
</dbReference>
<dbReference type="PANTHER" id="PTHR23305:SF1">
    <property type="entry name" value="OBG-TYPE G DOMAIN-CONTAINING PROTEIN"/>
    <property type="match status" value="1"/>
</dbReference>
<dbReference type="InterPro" id="IPR004095">
    <property type="entry name" value="TGS"/>
</dbReference>
<gene>
    <name evidence="3" type="primary">ychF</name>
    <name evidence="3" type="ORF">B9Q08_02335</name>
</gene>
<protein>
    <submittedName>
        <fullName evidence="3">Redox-regulated ATPase YchF</fullName>
    </submittedName>
</protein>
<evidence type="ECO:0000313" key="3">
    <source>
        <dbReference type="EMBL" id="PSN91691.1"/>
    </source>
</evidence>
<dbReference type="Proteomes" id="UP000240490">
    <property type="component" value="Unassembled WGS sequence"/>
</dbReference>
<dbReference type="SUPFAM" id="SSF52540">
    <property type="entry name" value="P-loop containing nucleoside triphosphate hydrolases"/>
    <property type="match status" value="1"/>
</dbReference>
<sequence>MLIGLVGKTNVGKSTFFAAATLLNVERANRPFTTIKPNRGIGFIRAKCVHDIFNVNDKICIDGIRFIPIELLDVAGLVPGAHTGRGLGNKFLDDLRQADVFIHIVDASGSTDSEGRPTGPGTNDPLDDIRFLENELDEWMYGIIYKDWDKFSRTIDQRAIDIATALSERLSGLGYTKGIIEKTLIELGLEGKKAVNWKEEDIREFTKFVRRKGKPEIIAANKADISTAPDNIKRIAEEVKVPVIPVIAEAELALRRAAQKNIIKYRPGDSDFTVLSTNLPTAQLEALKRLKDILSEFGATGVQLCLDKAVYEAYGGIVVYPVEDMARLSDKKGNVLPDAIILKSGSTPVELARKIHSELAERFQYAIDVRSKQRLGSDYTLKNLDVIKIVSS</sequence>
<dbReference type="Gene3D" id="3.10.20.30">
    <property type="match status" value="1"/>
</dbReference>
<dbReference type="Pfam" id="PF02824">
    <property type="entry name" value="TGS"/>
    <property type="match status" value="1"/>
</dbReference>